<dbReference type="SUPFAM" id="SSF51735">
    <property type="entry name" value="NAD(P)-binding Rossmann-fold domains"/>
    <property type="match status" value="1"/>
</dbReference>
<gene>
    <name evidence="2" type="ORF">G195_001923</name>
</gene>
<dbReference type="NCBIfam" id="TIGR01777">
    <property type="entry name" value="yfcH"/>
    <property type="match status" value="1"/>
</dbReference>
<reference evidence="2" key="2">
    <citation type="submission" date="2020-02" db="EMBL/GenBank/DDBJ databases">
        <authorList>
            <person name="Studholme D.J."/>
        </authorList>
    </citation>
    <scope>NUCLEOTIDE SEQUENCE</scope>
    <source>
        <strain evidence="2">00238/432</strain>
    </source>
</reference>
<dbReference type="AlphaFoldDB" id="A0A8J4SMC1"/>
<evidence type="ECO:0000313" key="3">
    <source>
        <dbReference type="Proteomes" id="UP000702964"/>
    </source>
</evidence>
<organism evidence="2 3">
    <name type="scientific">Phytophthora kernoviae 00238/432</name>
    <dbReference type="NCBI Taxonomy" id="1284355"/>
    <lineage>
        <taxon>Eukaryota</taxon>
        <taxon>Sar</taxon>
        <taxon>Stramenopiles</taxon>
        <taxon>Oomycota</taxon>
        <taxon>Peronosporomycetes</taxon>
        <taxon>Peronosporales</taxon>
        <taxon>Peronosporaceae</taxon>
        <taxon>Phytophthora</taxon>
    </lineage>
</organism>
<protein>
    <recommendedName>
        <fullName evidence="1">DUF1731 domain-containing protein</fullName>
    </recommendedName>
</protein>
<dbReference type="EMBL" id="AOFI03000014">
    <property type="protein sequence ID" value="KAF4324739.1"/>
    <property type="molecule type" value="Genomic_DNA"/>
</dbReference>
<name>A0A8J4SMC1_9STRA</name>
<sequence length="370" mass="42205">MEEIVRLLAQAPLLYDDGLSIQVQDFMEGLEIELEHELQDALGLQAELWQEEVLTLAEWMEWLEQIGKGQRKLPEYNFTAMLGNLPEGFMIHDFHDELRKLGYEVLIISRQPGHIAWENQGGINQALEGAELLINLAGKSVNCRYTDENRKVILESRTRTTRILGESVLACSIPPELWINSSTATIYRHAEDRPMTEKEGEIGSGFSVDVAKAWEKAFFEFSLPSTRQIALRIAIVLGEGGVMEPLTNLVRFGLGGSQGPGTQQFSWIHIEDLFRMVLYVQQRPQLEGVFNASSPHPVTNRQLMESLRRQMGVRIGLPSPRWMLELGARFIRTETELVLKSRWVIPERLEREGFTFKYDTLDLALAEILK</sequence>
<evidence type="ECO:0000313" key="2">
    <source>
        <dbReference type="EMBL" id="KAF4324739.1"/>
    </source>
</evidence>
<accession>A0A8J4SMC1</accession>
<dbReference type="PANTHER" id="PTHR11092:SF0">
    <property type="entry name" value="EPIMERASE FAMILY PROTEIN SDR39U1"/>
    <property type="match status" value="1"/>
</dbReference>
<dbReference type="PANTHER" id="PTHR11092">
    <property type="entry name" value="SUGAR NUCLEOTIDE EPIMERASE RELATED"/>
    <property type="match status" value="1"/>
</dbReference>
<dbReference type="InterPro" id="IPR013549">
    <property type="entry name" value="DUF1731"/>
</dbReference>
<dbReference type="Proteomes" id="UP000702964">
    <property type="component" value="Unassembled WGS sequence"/>
</dbReference>
<evidence type="ECO:0000259" key="1">
    <source>
        <dbReference type="Pfam" id="PF08338"/>
    </source>
</evidence>
<comment type="caution">
    <text evidence="2">The sequence shown here is derived from an EMBL/GenBank/DDBJ whole genome shotgun (WGS) entry which is preliminary data.</text>
</comment>
<feature type="domain" description="DUF1731" evidence="1">
    <location>
        <begin position="320"/>
        <end position="368"/>
    </location>
</feature>
<reference evidence="2" key="1">
    <citation type="journal article" date="2015" name="Genom Data">
        <title>Draft genome sequences of Phytophthora kernoviae and Phytophthora ramorum lineage EU2 from Scotland.</title>
        <authorList>
            <person name="Sambles C."/>
            <person name="Schlenzig A."/>
            <person name="O'Neill P."/>
            <person name="Grant M."/>
            <person name="Studholme D.J."/>
        </authorList>
    </citation>
    <scope>NUCLEOTIDE SEQUENCE</scope>
    <source>
        <strain evidence="2">00238/432</strain>
    </source>
</reference>
<dbReference type="Pfam" id="PF08338">
    <property type="entry name" value="DUF1731"/>
    <property type="match status" value="1"/>
</dbReference>
<proteinExistence type="predicted"/>
<dbReference type="InterPro" id="IPR036291">
    <property type="entry name" value="NAD(P)-bd_dom_sf"/>
</dbReference>
<dbReference type="InterPro" id="IPR010099">
    <property type="entry name" value="SDR39U1"/>
</dbReference>
<dbReference type="Gene3D" id="3.40.50.720">
    <property type="entry name" value="NAD(P)-binding Rossmann-like Domain"/>
    <property type="match status" value="1"/>
</dbReference>